<dbReference type="Gene3D" id="2.60.120.260">
    <property type="entry name" value="Galactose-binding domain-like"/>
    <property type="match status" value="1"/>
</dbReference>
<reference evidence="3" key="1">
    <citation type="submission" date="2017-02" db="EMBL/GenBank/DDBJ databases">
        <title>Comparative genomics and description of representatives of a novel lineage of planctomycetes thriving in anoxic sediments.</title>
        <authorList>
            <person name="Spring S."/>
            <person name="Bunk B."/>
            <person name="Sproer C."/>
        </authorList>
    </citation>
    <scope>NUCLEOTIDE SEQUENCE [LARGE SCALE GENOMIC DNA]</scope>
    <source>
        <strain evidence="3">ST-NAGAB-D1</strain>
    </source>
</reference>
<dbReference type="STRING" id="1936003.STSP2_02320"/>
<evidence type="ECO:0000256" key="1">
    <source>
        <dbReference type="SAM" id="SignalP"/>
    </source>
</evidence>
<proteinExistence type="predicted"/>
<dbReference type="EMBL" id="CP019791">
    <property type="protein sequence ID" value="AQT69133.1"/>
    <property type="molecule type" value="Genomic_DNA"/>
</dbReference>
<dbReference type="KEGG" id="alus:STSP2_02320"/>
<dbReference type="Gene3D" id="2.60.40.10">
    <property type="entry name" value="Immunoglobulins"/>
    <property type="match status" value="2"/>
</dbReference>
<keyword evidence="1" id="KW-0732">Signal</keyword>
<organism evidence="2 3">
    <name type="scientific">Anaerohalosphaera lusitana</name>
    <dbReference type="NCBI Taxonomy" id="1936003"/>
    <lineage>
        <taxon>Bacteria</taxon>
        <taxon>Pseudomonadati</taxon>
        <taxon>Planctomycetota</taxon>
        <taxon>Phycisphaerae</taxon>
        <taxon>Sedimentisphaerales</taxon>
        <taxon>Anaerohalosphaeraceae</taxon>
        <taxon>Anaerohalosphaera</taxon>
    </lineage>
</organism>
<name>A0A1U9NMJ6_9BACT</name>
<keyword evidence="3" id="KW-1185">Reference proteome</keyword>
<dbReference type="RefSeq" id="WP_146662675.1">
    <property type="nucleotide sequence ID" value="NZ_CP019791.1"/>
</dbReference>
<dbReference type="InterPro" id="IPR013783">
    <property type="entry name" value="Ig-like_fold"/>
</dbReference>
<dbReference type="AlphaFoldDB" id="A0A1U9NMJ6"/>
<protein>
    <submittedName>
        <fullName evidence="2">Uncharacterized protein</fullName>
    </submittedName>
</protein>
<gene>
    <name evidence="2" type="ORF">STSP2_02320</name>
</gene>
<dbReference type="Proteomes" id="UP000189674">
    <property type="component" value="Chromosome"/>
</dbReference>
<evidence type="ECO:0000313" key="2">
    <source>
        <dbReference type="EMBL" id="AQT69133.1"/>
    </source>
</evidence>
<dbReference type="OrthoDB" id="1465721at2"/>
<accession>A0A1U9NMJ6</accession>
<sequence precursor="true">MKKVMLLLIAGLAVVVPAQANLLVNGDFEDGPIGEINVVGLPGWEFWAGQYTLYHHSDTERTLDEKACAIFWTDAGVGQYFDAEAGVEYTLGVSMLSSTSTDTYNGQPANMYGKDDVLSVEWYDGSGVIIGQTIEVDRFEGGVDPDDVWTLISGNVVAPAGAAQGMLVISQVVTDASNNGGGAHFDNAFVVKAGQATSPSPADGATVSTELDTISWQNAAETATVDVWFGTVGEPNSLIADDIAAETLSLSAPPIGSAITLASGEVYEWKVDSKDSSGNVVEGTWWTFNTGNMAPIADAGEDQYIWLENGQAQVILTGSVQDDGMTEGYTVSWSLDAAESDPATTVVIDPNDVETTTVTIDGEGWYTLKFTADDGMYTDEDFVAIGVYDSPCTAAKEDPADPYNNYPNGLHGDLDGDCDTDLDDFAILAATWLDCMSPKMGCL</sequence>
<evidence type="ECO:0000313" key="3">
    <source>
        <dbReference type="Proteomes" id="UP000189674"/>
    </source>
</evidence>
<feature type="chain" id="PRO_5012504938" evidence="1">
    <location>
        <begin position="21"/>
        <end position="443"/>
    </location>
</feature>
<feature type="signal peptide" evidence="1">
    <location>
        <begin position="1"/>
        <end position="20"/>
    </location>
</feature>